<organism evidence="2 3">
    <name type="scientific">Pleurodeles waltl</name>
    <name type="common">Iberian ribbed newt</name>
    <dbReference type="NCBI Taxonomy" id="8319"/>
    <lineage>
        <taxon>Eukaryota</taxon>
        <taxon>Metazoa</taxon>
        <taxon>Chordata</taxon>
        <taxon>Craniata</taxon>
        <taxon>Vertebrata</taxon>
        <taxon>Euteleostomi</taxon>
        <taxon>Amphibia</taxon>
        <taxon>Batrachia</taxon>
        <taxon>Caudata</taxon>
        <taxon>Salamandroidea</taxon>
        <taxon>Salamandridae</taxon>
        <taxon>Pleurodelinae</taxon>
        <taxon>Pleurodeles</taxon>
    </lineage>
</organism>
<protein>
    <submittedName>
        <fullName evidence="2">Uncharacterized protein</fullName>
    </submittedName>
</protein>
<dbReference type="EMBL" id="JANPWB010000001">
    <property type="protein sequence ID" value="KAJ1215020.1"/>
    <property type="molecule type" value="Genomic_DNA"/>
</dbReference>
<comment type="caution">
    <text evidence="2">The sequence shown here is derived from an EMBL/GenBank/DDBJ whole genome shotgun (WGS) entry which is preliminary data.</text>
</comment>
<gene>
    <name evidence="2" type="ORF">NDU88_002630</name>
</gene>
<dbReference type="AlphaFoldDB" id="A0AAV7WQG1"/>
<accession>A0AAV7WQG1</accession>
<sequence>MAHPAWAHTLRPPASVTTGCLVLRKAQGRILRHGRVTILPARDSRGEGAPHRSPGKQPNAAPPLRVLKATPARLQPPVEPSPHCSLGSRVSGASPKGAHATAAEAGPGCHTGCSISPDFKPSWGRCSLNARSFLVRTNRGAHRGDQRCWIAIRMAIISGG</sequence>
<feature type="region of interest" description="Disordered" evidence="1">
    <location>
        <begin position="40"/>
        <end position="107"/>
    </location>
</feature>
<name>A0AAV7WQG1_PLEWA</name>
<keyword evidence="3" id="KW-1185">Reference proteome</keyword>
<evidence type="ECO:0000313" key="2">
    <source>
        <dbReference type="EMBL" id="KAJ1215020.1"/>
    </source>
</evidence>
<proteinExistence type="predicted"/>
<dbReference type="Proteomes" id="UP001066276">
    <property type="component" value="Chromosome 1_1"/>
</dbReference>
<reference evidence="2" key="1">
    <citation type="journal article" date="2022" name="bioRxiv">
        <title>Sequencing and chromosome-scale assembly of the giantPleurodeles waltlgenome.</title>
        <authorList>
            <person name="Brown T."/>
            <person name="Elewa A."/>
            <person name="Iarovenko S."/>
            <person name="Subramanian E."/>
            <person name="Araus A.J."/>
            <person name="Petzold A."/>
            <person name="Susuki M."/>
            <person name="Suzuki K.-i.T."/>
            <person name="Hayashi T."/>
            <person name="Toyoda A."/>
            <person name="Oliveira C."/>
            <person name="Osipova E."/>
            <person name="Leigh N.D."/>
            <person name="Simon A."/>
            <person name="Yun M.H."/>
        </authorList>
    </citation>
    <scope>NUCLEOTIDE SEQUENCE</scope>
    <source>
        <strain evidence="2">20211129_DDA</strain>
        <tissue evidence="2">Liver</tissue>
    </source>
</reference>
<evidence type="ECO:0000256" key="1">
    <source>
        <dbReference type="SAM" id="MobiDB-lite"/>
    </source>
</evidence>
<evidence type="ECO:0000313" key="3">
    <source>
        <dbReference type="Proteomes" id="UP001066276"/>
    </source>
</evidence>